<dbReference type="STRING" id="29170.A0A368G949"/>
<dbReference type="Proteomes" id="UP000252519">
    <property type="component" value="Unassembled WGS sequence"/>
</dbReference>
<organism evidence="1 2">
    <name type="scientific">Ancylostoma caninum</name>
    <name type="common">Dog hookworm</name>
    <dbReference type="NCBI Taxonomy" id="29170"/>
    <lineage>
        <taxon>Eukaryota</taxon>
        <taxon>Metazoa</taxon>
        <taxon>Ecdysozoa</taxon>
        <taxon>Nematoda</taxon>
        <taxon>Chromadorea</taxon>
        <taxon>Rhabditida</taxon>
        <taxon>Rhabditina</taxon>
        <taxon>Rhabditomorpha</taxon>
        <taxon>Strongyloidea</taxon>
        <taxon>Ancylostomatidae</taxon>
        <taxon>Ancylostomatinae</taxon>
        <taxon>Ancylostoma</taxon>
    </lineage>
</organism>
<protein>
    <recommendedName>
        <fullName evidence="3">Peptidase M12B propeptide domain-containing protein</fullName>
    </recommendedName>
</protein>
<gene>
    <name evidence="1" type="ORF">ANCCAN_14253</name>
</gene>
<sequence length="126" mass="14480">MIEFFTPEELRYTFGVTKLDSVPPHSEVFPKFTYHSDGTVDSMSVEVNQKQHTFKLETALEQLLGDHFTVVYRDEKRGGRLLVNPRPSSCHYRFFSNETHGAISNCDGRIVGDPFMRYSNSDPEQS</sequence>
<evidence type="ECO:0000313" key="1">
    <source>
        <dbReference type="EMBL" id="RCN39819.1"/>
    </source>
</evidence>
<keyword evidence="2" id="KW-1185">Reference proteome</keyword>
<proteinExistence type="predicted"/>
<dbReference type="EMBL" id="JOJR01000319">
    <property type="protein sequence ID" value="RCN39819.1"/>
    <property type="molecule type" value="Genomic_DNA"/>
</dbReference>
<name>A0A368G949_ANCCA</name>
<evidence type="ECO:0000313" key="2">
    <source>
        <dbReference type="Proteomes" id="UP000252519"/>
    </source>
</evidence>
<evidence type="ECO:0008006" key="3">
    <source>
        <dbReference type="Google" id="ProtNLM"/>
    </source>
</evidence>
<accession>A0A368G949</accession>
<dbReference type="OrthoDB" id="10434626at2759"/>
<reference evidence="1 2" key="1">
    <citation type="submission" date="2014-10" db="EMBL/GenBank/DDBJ databases">
        <title>Draft genome of the hookworm Ancylostoma caninum.</title>
        <authorList>
            <person name="Mitreva M."/>
        </authorList>
    </citation>
    <scope>NUCLEOTIDE SEQUENCE [LARGE SCALE GENOMIC DNA]</scope>
    <source>
        <strain evidence="1 2">Baltimore</strain>
    </source>
</reference>
<dbReference type="AlphaFoldDB" id="A0A368G949"/>
<comment type="caution">
    <text evidence="1">The sequence shown here is derived from an EMBL/GenBank/DDBJ whole genome shotgun (WGS) entry which is preliminary data.</text>
</comment>